<evidence type="ECO:0000313" key="8">
    <source>
        <dbReference type="EMBL" id="MWG36393.1"/>
    </source>
</evidence>
<keyword evidence="9" id="KW-1185">Reference proteome</keyword>
<evidence type="ECO:0000256" key="5">
    <source>
        <dbReference type="ARBA" id="ARBA00023002"/>
    </source>
</evidence>
<comment type="pathway">
    <text evidence="1">Cofactor biosynthesis; tetrahydrofolate biosynthesis; 5,6,7,8-tetrahydrofolate from 7,8-dihydrofolate: step 1/1.</text>
</comment>
<evidence type="ECO:0000256" key="3">
    <source>
        <dbReference type="ARBA" id="ARBA00022563"/>
    </source>
</evidence>
<dbReference type="GO" id="GO:0006730">
    <property type="term" value="P:one-carbon metabolic process"/>
    <property type="evidence" value="ECO:0007669"/>
    <property type="project" value="UniProtKB-KW"/>
</dbReference>
<proteinExistence type="inferred from homology"/>
<reference evidence="8 9" key="1">
    <citation type="submission" date="2019-12" db="EMBL/GenBank/DDBJ databases">
        <title>Halocatena pleomorpha gen. nov. sp. nov., an extremely halophilic archaeon of family Halobacteriaceae isolated from saltpan soil.</title>
        <authorList>
            <person name="Pal Y."/>
            <person name="Verma A."/>
            <person name="Krishnamurthi S."/>
            <person name="Kumar P."/>
        </authorList>
    </citation>
    <scope>NUCLEOTIDE SEQUENCE [LARGE SCALE GENOMIC DNA]</scope>
    <source>
        <strain evidence="8 9">JCM 16495</strain>
    </source>
</reference>
<keyword evidence="3" id="KW-0554">One-carbon metabolism</keyword>
<name>A0A6B0GUZ4_9EURY</name>
<evidence type="ECO:0000256" key="4">
    <source>
        <dbReference type="ARBA" id="ARBA00022857"/>
    </source>
</evidence>
<gene>
    <name evidence="8" type="ORF">GQS65_18200</name>
</gene>
<dbReference type="GO" id="GO:0050661">
    <property type="term" value="F:NADP binding"/>
    <property type="evidence" value="ECO:0007669"/>
    <property type="project" value="InterPro"/>
</dbReference>
<dbReference type="InterPro" id="IPR024072">
    <property type="entry name" value="DHFR-like_dom_sf"/>
</dbReference>
<dbReference type="InterPro" id="IPR001796">
    <property type="entry name" value="DHFR_dom"/>
</dbReference>
<evidence type="ECO:0000256" key="1">
    <source>
        <dbReference type="ARBA" id="ARBA00004903"/>
    </source>
</evidence>
<dbReference type="PRINTS" id="PR00070">
    <property type="entry name" value="DHFR"/>
</dbReference>
<evidence type="ECO:0000259" key="7">
    <source>
        <dbReference type="PROSITE" id="PS51330"/>
    </source>
</evidence>
<sequence length="181" mass="19661">MAEDSPTGEDVPTDEGLRIVLVAAVAENGVIGRAGAMPWHLPADLAHFEETTTGHPVVMGRLTYESIAADIGGPFPNRTSVVLTTTGVDTEDERVVEVGGVDAALAAAGADARERGVRTVYVGGGETVYEQFLSHADRLVLTELDESHEGDTRFPEWDREAFVEVEREEREGFAFVTYERR</sequence>
<dbReference type="GO" id="GO:0046452">
    <property type="term" value="P:dihydrofolate metabolic process"/>
    <property type="evidence" value="ECO:0007669"/>
    <property type="project" value="TreeGrafter"/>
</dbReference>
<dbReference type="GO" id="GO:0004146">
    <property type="term" value="F:dihydrofolate reductase activity"/>
    <property type="evidence" value="ECO:0007669"/>
    <property type="project" value="UniProtKB-EC"/>
</dbReference>
<dbReference type="CDD" id="cd00209">
    <property type="entry name" value="DHFR"/>
    <property type="match status" value="1"/>
</dbReference>
<keyword evidence="4" id="KW-0521">NADP</keyword>
<comment type="caution">
    <text evidence="8">The sequence shown here is derived from an EMBL/GenBank/DDBJ whole genome shotgun (WGS) entry which is preliminary data.</text>
</comment>
<dbReference type="EMBL" id="WSZK01000035">
    <property type="protein sequence ID" value="MWG36393.1"/>
    <property type="molecule type" value="Genomic_DNA"/>
</dbReference>
<comment type="similarity">
    <text evidence="6">Belongs to the dihydrofolate reductase family.</text>
</comment>
<protein>
    <recommendedName>
        <fullName evidence="2">dihydrofolate reductase</fullName>
        <ecNumber evidence="2">1.5.1.3</ecNumber>
    </recommendedName>
</protein>
<evidence type="ECO:0000256" key="6">
    <source>
        <dbReference type="RuleBase" id="RU004474"/>
    </source>
</evidence>
<dbReference type="EC" id="1.5.1.3" evidence="2"/>
<dbReference type="Gene3D" id="3.40.430.10">
    <property type="entry name" value="Dihydrofolate Reductase, subunit A"/>
    <property type="match status" value="1"/>
</dbReference>
<dbReference type="GO" id="GO:0005829">
    <property type="term" value="C:cytosol"/>
    <property type="evidence" value="ECO:0007669"/>
    <property type="project" value="TreeGrafter"/>
</dbReference>
<dbReference type="PROSITE" id="PS51330">
    <property type="entry name" value="DHFR_2"/>
    <property type="match status" value="1"/>
</dbReference>
<dbReference type="AlphaFoldDB" id="A0A6B0GUZ4"/>
<organism evidence="8 9">
    <name type="scientific">Halomarina oriensis</name>
    <dbReference type="NCBI Taxonomy" id="671145"/>
    <lineage>
        <taxon>Archaea</taxon>
        <taxon>Methanobacteriati</taxon>
        <taxon>Methanobacteriota</taxon>
        <taxon>Stenosarchaea group</taxon>
        <taxon>Halobacteria</taxon>
        <taxon>Halobacteriales</taxon>
        <taxon>Natronomonadaceae</taxon>
        <taxon>Halomarina</taxon>
    </lineage>
</organism>
<dbReference type="SUPFAM" id="SSF53597">
    <property type="entry name" value="Dihydrofolate reductase-like"/>
    <property type="match status" value="1"/>
</dbReference>
<evidence type="ECO:0000256" key="2">
    <source>
        <dbReference type="ARBA" id="ARBA00012856"/>
    </source>
</evidence>
<dbReference type="RefSeq" id="WP_368280318.1">
    <property type="nucleotide sequence ID" value="NZ_WSZK01000035.1"/>
</dbReference>
<dbReference type="GO" id="GO:0046654">
    <property type="term" value="P:tetrahydrofolate biosynthetic process"/>
    <property type="evidence" value="ECO:0007669"/>
    <property type="project" value="InterPro"/>
</dbReference>
<dbReference type="PANTHER" id="PTHR48069:SF3">
    <property type="entry name" value="DIHYDROFOLATE REDUCTASE"/>
    <property type="match status" value="1"/>
</dbReference>
<accession>A0A6B0GUZ4</accession>
<dbReference type="PIRSF" id="PIRSF000194">
    <property type="entry name" value="DHFR"/>
    <property type="match status" value="1"/>
</dbReference>
<dbReference type="GO" id="GO:0046655">
    <property type="term" value="P:folic acid metabolic process"/>
    <property type="evidence" value="ECO:0007669"/>
    <property type="project" value="TreeGrafter"/>
</dbReference>
<dbReference type="PROSITE" id="PS00075">
    <property type="entry name" value="DHFR_1"/>
    <property type="match status" value="1"/>
</dbReference>
<dbReference type="Pfam" id="PF00186">
    <property type="entry name" value="DHFR_1"/>
    <property type="match status" value="1"/>
</dbReference>
<dbReference type="InterPro" id="IPR012259">
    <property type="entry name" value="DHFR"/>
</dbReference>
<dbReference type="InterPro" id="IPR017925">
    <property type="entry name" value="DHFR_CS"/>
</dbReference>
<evidence type="ECO:0000313" key="9">
    <source>
        <dbReference type="Proteomes" id="UP000451471"/>
    </source>
</evidence>
<keyword evidence="5" id="KW-0560">Oxidoreductase</keyword>
<feature type="domain" description="DHFR" evidence="7">
    <location>
        <begin position="18"/>
        <end position="181"/>
    </location>
</feature>
<dbReference type="PANTHER" id="PTHR48069">
    <property type="entry name" value="DIHYDROFOLATE REDUCTASE"/>
    <property type="match status" value="1"/>
</dbReference>
<dbReference type="Proteomes" id="UP000451471">
    <property type="component" value="Unassembled WGS sequence"/>
</dbReference>